<keyword evidence="1" id="KW-0479">Metal-binding</keyword>
<dbReference type="PROSITE" id="PS50119">
    <property type="entry name" value="ZF_BBOX"/>
    <property type="match status" value="1"/>
</dbReference>
<comment type="caution">
    <text evidence="4">The sequence shown here is derived from an EMBL/GenBank/DDBJ whole genome shotgun (WGS) entry which is preliminary data.</text>
</comment>
<dbReference type="Pfam" id="PF00643">
    <property type="entry name" value="zf-B_box"/>
    <property type="match status" value="1"/>
</dbReference>
<dbReference type="SMART" id="SM00336">
    <property type="entry name" value="BBOX"/>
    <property type="match status" value="2"/>
</dbReference>
<keyword evidence="1" id="KW-0863">Zinc-finger</keyword>
<dbReference type="InterPro" id="IPR047153">
    <property type="entry name" value="TRIM45/56/19-like"/>
</dbReference>
<dbReference type="Gene3D" id="2.120.10.30">
    <property type="entry name" value="TolB, C-terminal domain"/>
    <property type="match status" value="1"/>
</dbReference>
<proteinExistence type="predicted"/>
<evidence type="ECO:0000313" key="4">
    <source>
        <dbReference type="EMBL" id="VDI50159.1"/>
    </source>
</evidence>
<feature type="domain" description="B box-type" evidence="3">
    <location>
        <begin position="71"/>
        <end position="112"/>
    </location>
</feature>
<dbReference type="EMBL" id="UYJE01006913">
    <property type="protein sequence ID" value="VDI50159.1"/>
    <property type="molecule type" value="Genomic_DNA"/>
</dbReference>
<keyword evidence="1" id="KW-0862">Zinc</keyword>
<reference evidence="4" key="1">
    <citation type="submission" date="2018-11" db="EMBL/GenBank/DDBJ databases">
        <authorList>
            <person name="Alioto T."/>
            <person name="Alioto T."/>
        </authorList>
    </citation>
    <scope>NUCLEOTIDE SEQUENCE</scope>
</reference>
<evidence type="ECO:0000256" key="2">
    <source>
        <dbReference type="SAM" id="Coils"/>
    </source>
</evidence>
<dbReference type="Gene3D" id="3.30.160.60">
    <property type="entry name" value="Classic Zinc Finger"/>
    <property type="match status" value="1"/>
</dbReference>
<evidence type="ECO:0000256" key="1">
    <source>
        <dbReference type="PROSITE-ProRule" id="PRU00024"/>
    </source>
</evidence>
<gene>
    <name evidence="4" type="ORF">MGAL_10B012619</name>
</gene>
<accession>A0A8B6FJF8</accession>
<organism evidence="4 5">
    <name type="scientific">Mytilus galloprovincialis</name>
    <name type="common">Mediterranean mussel</name>
    <dbReference type="NCBI Taxonomy" id="29158"/>
    <lineage>
        <taxon>Eukaryota</taxon>
        <taxon>Metazoa</taxon>
        <taxon>Spiralia</taxon>
        <taxon>Lophotrochozoa</taxon>
        <taxon>Mollusca</taxon>
        <taxon>Bivalvia</taxon>
        <taxon>Autobranchia</taxon>
        <taxon>Pteriomorphia</taxon>
        <taxon>Mytilida</taxon>
        <taxon>Mytiloidea</taxon>
        <taxon>Mytilidae</taxon>
        <taxon>Mytilinae</taxon>
        <taxon>Mytilus</taxon>
    </lineage>
</organism>
<feature type="coiled-coil region" evidence="2">
    <location>
        <begin position="120"/>
        <end position="179"/>
    </location>
</feature>
<dbReference type="CDD" id="cd19757">
    <property type="entry name" value="Bbox1"/>
    <property type="match status" value="1"/>
</dbReference>
<evidence type="ECO:0000313" key="5">
    <source>
        <dbReference type="Proteomes" id="UP000596742"/>
    </source>
</evidence>
<dbReference type="SUPFAM" id="SSF63829">
    <property type="entry name" value="Calcium-dependent phosphotriesterase"/>
    <property type="match status" value="1"/>
</dbReference>
<dbReference type="PANTHER" id="PTHR25462:SF296">
    <property type="entry name" value="MEIOTIC P26, ISOFORM F"/>
    <property type="match status" value="1"/>
</dbReference>
<evidence type="ECO:0000259" key="3">
    <source>
        <dbReference type="PROSITE" id="PS50119"/>
    </source>
</evidence>
<keyword evidence="5" id="KW-1185">Reference proteome</keyword>
<sequence length="553" mass="62609">MALSKTVKGQTPLKCKLCEIEGAKIKWKCLNCIMLMCTNCKDNIHVKFKLAKDHKIIDIKEAGDCLEEPDFTNLICDEHTGESCVMFCSTCDRLVCTTCISILHNGHGLVKIDEGYRIKMERYKTDRKKSKEKIKELKNIKENSNEVRMKDSAQYKELIKKIEAQNIKIKKEADKYTEELIVELKEKWGIFQKEELNDVEKVVTNLKELRSNEKRIIQSMDTEKIFTDCGKLSMAVNEIGTRIRTISFLPGQMSPYHMGSLQIVSNVITINIVKQFQTDMSELFNITVSPDRSLWISDNSVLQKVKPVKHKLIVESTMKMEIYGTAATVSGDILMVTHGPVLKQISGRTGKITDSVYRVNKLFNTAIHVTKDGKVIVGVKDGGKSWPATGRRAIVVMNQKGDHETIYEHDKNNIRIFTYPESVTSTDNGNICVVDWLSDDCRGRVVVLSQDGDILQIFRGHPDINNESKPYRPMQIITTPSDNLIVTQLNLYIFYILNNCGHLITHCNVGEMSIQRPYSLCFTKTPGQLYIGCTKVAGSSDKGKLFEVNINGC</sequence>
<dbReference type="InterPro" id="IPR000315">
    <property type="entry name" value="Znf_B-box"/>
</dbReference>
<dbReference type="GO" id="GO:0061630">
    <property type="term" value="F:ubiquitin protein ligase activity"/>
    <property type="evidence" value="ECO:0007669"/>
    <property type="project" value="TreeGrafter"/>
</dbReference>
<protein>
    <recommendedName>
        <fullName evidence="3">B box-type domain-containing protein</fullName>
    </recommendedName>
</protein>
<dbReference type="Proteomes" id="UP000596742">
    <property type="component" value="Unassembled WGS sequence"/>
</dbReference>
<dbReference type="OrthoDB" id="264520at2759"/>
<name>A0A8B6FJF8_MYTGA</name>
<dbReference type="CDD" id="cd19756">
    <property type="entry name" value="Bbox2"/>
    <property type="match status" value="1"/>
</dbReference>
<dbReference type="AlphaFoldDB" id="A0A8B6FJF8"/>
<dbReference type="SUPFAM" id="SSF57845">
    <property type="entry name" value="B-box zinc-binding domain"/>
    <property type="match status" value="1"/>
</dbReference>
<dbReference type="GO" id="GO:0008270">
    <property type="term" value="F:zinc ion binding"/>
    <property type="evidence" value="ECO:0007669"/>
    <property type="project" value="UniProtKB-KW"/>
</dbReference>
<dbReference type="PANTHER" id="PTHR25462">
    <property type="entry name" value="BONUS, ISOFORM C-RELATED"/>
    <property type="match status" value="1"/>
</dbReference>
<dbReference type="InterPro" id="IPR011042">
    <property type="entry name" value="6-blade_b-propeller_TolB-like"/>
</dbReference>
<keyword evidence="2" id="KW-0175">Coiled coil</keyword>